<proteinExistence type="inferred from homology"/>
<dbReference type="GO" id="GO:0045259">
    <property type="term" value="C:proton-transporting ATP synthase complex"/>
    <property type="evidence" value="ECO:0007669"/>
    <property type="project" value="UniProtKB-KW"/>
</dbReference>
<dbReference type="Pfam" id="PF00213">
    <property type="entry name" value="OSCP"/>
    <property type="match status" value="1"/>
</dbReference>
<comment type="subcellular location">
    <subcellularLocation>
        <location evidence="8">Cell membrane</location>
        <topology evidence="8">Peripheral membrane protein</topology>
    </subcellularLocation>
    <subcellularLocation>
        <location evidence="1">Membrane</location>
    </subcellularLocation>
</comment>
<evidence type="ECO:0000256" key="2">
    <source>
        <dbReference type="ARBA" id="ARBA00022448"/>
    </source>
</evidence>
<evidence type="ECO:0000256" key="8">
    <source>
        <dbReference type="HAMAP-Rule" id="MF_01416"/>
    </source>
</evidence>
<sequence length="188" mass="19780">MRVADTSHGTSGVAERYASSLFELALEAGVIDAVGADLDKFQGLLDESDDLKRLVASPVFSAKEQTNAISAIAEKAGITGLTANFLKVVAGNRRLFAVPGMVVAYREFVAAHRGEITAEVTSAHALDEAQETELKAALKSVTGKDVKVVLTIDPSILGGLIVKVGSRQTDTSLRTKLSTLKLALKEVG</sequence>
<keyword evidence="8" id="KW-1003">Cell membrane</keyword>
<dbReference type="NCBIfam" id="TIGR01145">
    <property type="entry name" value="ATP_synt_delta"/>
    <property type="match status" value="1"/>
</dbReference>
<keyword evidence="7 8" id="KW-0066">ATP synthesis</keyword>
<keyword evidence="2 8" id="KW-0813">Transport</keyword>
<dbReference type="GO" id="GO:0005886">
    <property type="term" value="C:plasma membrane"/>
    <property type="evidence" value="ECO:0007669"/>
    <property type="project" value="UniProtKB-SubCell"/>
</dbReference>
<keyword evidence="4 8" id="KW-0406">Ion transport</keyword>
<comment type="similarity">
    <text evidence="8">Belongs to the ATPase delta chain family.</text>
</comment>
<reference evidence="9 10" key="1">
    <citation type="submission" date="2014-08" db="EMBL/GenBank/DDBJ databases">
        <title>Whole genome shotgun sequence of Rhizobium rubi NBRC 13261.</title>
        <authorList>
            <person name="Katano-Makiyama Y."/>
            <person name="Hosoyama A."/>
            <person name="Hashimoto M."/>
            <person name="Hosoyama Y."/>
            <person name="Noguchi M."/>
            <person name="Tsuchikane K."/>
            <person name="Uohara A."/>
            <person name="Ohji S."/>
            <person name="Ichikawa N."/>
            <person name="Kimura A."/>
            <person name="Yamazoe A."/>
            <person name="Fujita N."/>
        </authorList>
    </citation>
    <scope>NUCLEOTIDE SEQUENCE [LARGE SCALE GENOMIC DNA]</scope>
    <source>
        <strain evidence="9 10">NBRC 13261</strain>
    </source>
</reference>
<dbReference type="GO" id="GO:0046933">
    <property type="term" value="F:proton-transporting ATP synthase activity, rotational mechanism"/>
    <property type="evidence" value="ECO:0007669"/>
    <property type="project" value="UniProtKB-UniRule"/>
</dbReference>
<dbReference type="RefSeq" id="WP_174003203.1">
    <property type="nucleotide sequence ID" value="NZ_BBJU01000016.1"/>
</dbReference>
<dbReference type="EMBL" id="BBJU01000016">
    <property type="protein sequence ID" value="GAK71300.1"/>
    <property type="molecule type" value="Genomic_DNA"/>
</dbReference>
<evidence type="ECO:0000256" key="1">
    <source>
        <dbReference type="ARBA" id="ARBA00004370"/>
    </source>
</evidence>
<comment type="function">
    <text evidence="8">F(1)F(0) ATP synthase produces ATP from ADP in the presence of a proton or sodium gradient. F-type ATPases consist of two structural domains, F(1) containing the extramembraneous catalytic core and F(0) containing the membrane proton channel, linked together by a central stalk and a peripheral stalk. During catalysis, ATP synthesis in the catalytic domain of F(1) is coupled via a rotary mechanism of the central stalk subunits to proton translocation.</text>
</comment>
<comment type="caution">
    <text evidence="9">The sequence shown here is derived from an EMBL/GenBank/DDBJ whole genome shotgun (WGS) entry which is preliminary data.</text>
</comment>
<dbReference type="PROSITE" id="PS00389">
    <property type="entry name" value="ATPASE_DELTA"/>
    <property type="match status" value="1"/>
</dbReference>
<dbReference type="InterPro" id="IPR026015">
    <property type="entry name" value="ATP_synth_OSCP/delta_N_sf"/>
</dbReference>
<evidence type="ECO:0000313" key="10">
    <source>
        <dbReference type="Proteomes" id="UP000028701"/>
    </source>
</evidence>
<dbReference type="HAMAP" id="MF_01416">
    <property type="entry name" value="ATP_synth_delta_bact"/>
    <property type="match status" value="1"/>
</dbReference>
<keyword evidence="3 8" id="KW-0375">Hydrogen ion transport</keyword>
<gene>
    <name evidence="8 9" type="primary">atpH</name>
    <name evidence="9" type="ORF">RRU01S_16_00630</name>
</gene>
<dbReference type="eggNOG" id="COG0712">
    <property type="taxonomic scope" value="Bacteria"/>
</dbReference>
<evidence type="ECO:0000256" key="5">
    <source>
        <dbReference type="ARBA" id="ARBA00023136"/>
    </source>
</evidence>
<evidence type="ECO:0000313" key="9">
    <source>
        <dbReference type="EMBL" id="GAK71300.1"/>
    </source>
</evidence>
<keyword evidence="5 8" id="KW-0472">Membrane</keyword>
<dbReference type="Proteomes" id="UP000028701">
    <property type="component" value="Unassembled WGS sequence"/>
</dbReference>
<dbReference type="PANTHER" id="PTHR11910">
    <property type="entry name" value="ATP SYNTHASE DELTA CHAIN"/>
    <property type="match status" value="1"/>
</dbReference>
<dbReference type="PRINTS" id="PR00125">
    <property type="entry name" value="ATPASEDELTA"/>
</dbReference>
<dbReference type="Gene3D" id="1.10.520.20">
    <property type="entry name" value="N-terminal domain of the delta subunit of the F1F0-ATP synthase"/>
    <property type="match status" value="1"/>
</dbReference>
<evidence type="ECO:0000256" key="6">
    <source>
        <dbReference type="ARBA" id="ARBA00023196"/>
    </source>
</evidence>
<organism evidence="9 10">
    <name type="scientific">Agrobacterium rubi TR3 = NBRC 13261</name>
    <dbReference type="NCBI Taxonomy" id="1368415"/>
    <lineage>
        <taxon>Bacteria</taxon>
        <taxon>Pseudomonadati</taxon>
        <taxon>Pseudomonadota</taxon>
        <taxon>Alphaproteobacteria</taxon>
        <taxon>Hyphomicrobiales</taxon>
        <taxon>Rhizobiaceae</taxon>
        <taxon>Rhizobium/Agrobacterium group</taxon>
        <taxon>Agrobacterium</taxon>
    </lineage>
</organism>
<evidence type="ECO:0000256" key="4">
    <source>
        <dbReference type="ARBA" id="ARBA00023065"/>
    </source>
</evidence>
<evidence type="ECO:0000256" key="3">
    <source>
        <dbReference type="ARBA" id="ARBA00022781"/>
    </source>
</evidence>
<keyword evidence="6 8" id="KW-0139">CF(1)</keyword>
<dbReference type="InterPro" id="IPR000711">
    <property type="entry name" value="ATPase_OSCP/dsu"/>
</dbReference>
<dbReference type="NCBIfam" id="NF004406">
    <property type="entry name" value="PRK05758.3-2"/>
    <property type="match status" value="1"/>
</dbReference>
<protein>
    <recommendedName>
        <fullName evidence="8">ATP synthase subunit delta</fullName>
    </recommendedName>
    <alternativeName>
        <fullName evidence="8">ATP synthase F(1) sector subunit delta</fullName>
    </alternativeName>
    <alternativeName>
        <fullName evidence="8">F-type ATPase subunit delta</fullName>
        <shortName evidence="8">F-ATPase subunit delta</shortName>
    </alternativeName>
</protein>
<dbReference type="AlphaFoldDB" id="A0A081CXA4"/>
<dbReference type="InterPro" id="IPR020781">
    <property type="entry name" value="ATPase_OSCP/d_CS"/>
</dbReference>
<dbReference type="SUPFAM" id="SSF47928">
    <property type="entry name" value="N-terminal domain of the delta subunit of the F1F0-ATP synthase"/>
    <property type="match status" value="1"/>
</dbReference>
<evidence type="ECO:0000256" key="7">
    <source>
        <dbReference type="ARBA" id="ARBA00023310"/>
    </source>
</evidence>
<comment type="function">
    <text evidence="8">This protein is part of the stalk that links CF(0) to CF(1). It either transmits conformational changes from CF(0) to CF(1) or is implicated in proton conduction.</text>
</comment>
<accession>A0A081CXA4</accession>
<name>A0A081CXA4_9HYPH</name>